<dbReference type="RefSeq" id="WP_189631133.1">
    <property type="nucleotide sequence ID" value="NZ_BNAG01000004.1"/>
</dbReference>
<comment type="caution">
    <text evidence="2">The sequence shown here is derived from an EMBL/GenBank/DDBJ whole genome shotgun (WGS) entry which is preliminary data.</text>
</comment>
<dbReference type="SUPFAM" id="SSF81296">
    <property type="entry name" value="E set domains"/>
    <property type="match status" value="1"/>
</dbReference>
<dbReference type="EMBL" id="BNAG01000004">
    <property type="protein sequence ID" value="GHE72079.1"/>
    <property type="molecule type" value="Genomic_DNA"/>
</dbReference>
<gene>
    <name evidence="2" type="ORF">GCM10011340_30320</name>
</gene>
<dbReference type="Proteomes" id="UP000658258">
    <property type="component" value="Unassembled WGS sequence"/>
</dbReference>
<sequence>MQYNNHTYDANIRTVRLNPAGNNVQSSIAPPVTKVGQSNLMLSFDDLKEDADYYYVYFVHCNANWEPSNLRPNMFLKNYNEFEITDFEFSQEAKQQYVNYTFTIPSFEISGNYLAVVYRNRNKKDLVLSQRFYVYEENTSVGISVQRSTEQIHRVNNQRIEVSLNYAGLKAVDPREQFKIVVRQNQRPDLTRYKLPPTFIDENAQFIRYQGLDEVFDFPGTNEFRAFDLSTTTFTGRRVDEIYMSNRRVVAQLRTDAPLADTYLQNLDINGQYYIRDVEGQSGGISAEYVYTNFMLKIPKSDEKVYVVGAFNNWQKNSASLMKYNEVEEAYEAEILLKQGWYNYSYIQEGANPFGIDGSFFETENLYEVFVYFSPMGGRGDRLVGYSQLGYNTRR</sequence>
<protein>
    <recommendedName>
        <fullName evidence="1">Type 9 secretion system plug protein N-terminal domain-containing protein</fullName>
    </recommendedName>
</protein>
<keyword evidence="3" id="KW-1185">Reference proteome</keyword>
<dbReference type="InterPro" id="IPR014756">
    <property type="entry name" value="Ig_E-set"/>
</dbReference>
<dbReference type="Pfam" id="PF17116">
    <property type="entry name" value="T9SS_plug_1st"/>
    <property type="match status" value="1"/>
</dbReference>
<dbReference type="InterPro" id="IPR013783">
    <property type="entry name" value="Ig-like_fold"/>
</dbReference>
<evidence type="ECO:0000313" key="2">
    <source>
        <dbReference type="EMBL" id="GHE72079.1"/>
    </source>
</evidence>
<dbReference type="Gene3D" id="2.60.40.10">
    <property type="entry name" value="Immunoglobulins"/>
    <property type="match status" value="1"/>
</dbReference>
<dbReference type="InterPro" id="IPR031345">
    <property type="entry name" value="T9SS_Plug_N"/>
</dbReference>
<evidence type="ECO:0000313" key="3">
    <source>
        <dbReference type="Proteomes" id="UP000658258"/>
    </source>
</evidence>
<name>A0ABQ3I7X9_9BACT</name>
<feature type="domain" description="Type 9 secretion system plug protein N-terminal" evidence="1">
    <location>
        <begin position="12"/>
        <end position="136"/>
    </location>
</feature>
<accession>A0ABQ3I7X9</accession>
<evidence type="ECO:0000259" key="1">
    <source>
        <dbReference type="Pfam" id="PF17116"/>
    </source>
</evidence>
<proteinExistence type="predicted"/>
<reference evidence="3" key="1">
    <citation type="journal article" date="2019" name="Int. J. Syst. Evol. Microbiol.">
        <title>The Global Catalogue of Microorganisms (GCM) 10K type strain sequencing project: providing services to taxonomists for standard genome sequencing and annotation.</title>
        <authorList>
            <consortium name="The Broad Institute Genomics Platform"/>
            <consortium name="The Broad Institute Genome Sequencing Center for Infectious Disease"/>
            <person name="Wu L."/>
            <person name="Ma J."/>
        </authorList>
    </citation>
    <scope>NUCLEOTIDE SEQUENCE [LARGE SCALE GENOMIC DNA]</scope>
    <source>
        <strain evidence="3">CGMCC 1.15111</strain>
    </source>
</reference>
<organism evidence="2 3">
    <name type="scientific">Roseivirga thermotolerans</name>
    <dbReference type="NCBI Taxonomy" id="1758176"/>
    <lineage>
        <taxon>Bacteria</taxon>
        <taxon>Pseudomonadati</taxon>
        <taxon>Bacteroidota</taxon>
        <taxon>Cytophagia</taxon>
        <taxon>Cytophagales</taxon>
        <taxon>Roseivirgaceae</taxon>
        <taxon>Roseivirga</taxon>
    </lineage>
</organism>